<dbReference type="PANTHER" id="PTHR44591">
    <property type="entry name" value="STRESS RESPONSE REGULATOR PROTEIN 1"/>
    <property type="match status" value="1"/>
</dbReference>
<dbReference type="AlphaFoldDB" id="A0A3G8M9M7"/>
<keyword evidence="1" id="KW-0597">Phosphoprotein</keyword>
<dbReference type="PROSITE" id="PS50110">
    <property type="entry name" value="RESPONSE_REGULATORY"/>
    <property type="match status" value="1"/>
</dbReference>
<reference evidence="6 7" key="1">
    <citation type="submission" date="2018-11" db="EMBL/GenBank/DDBJ databases">
        <title>Genome squencing of methanotrophic bacteria isolated from alkaline groundwater in Korea.</title>
        <authorList>
            <person name="Nguyen L.N."/>
        </authorList>
    </citation>
    <scope>NUCLEOTIDE SEQUENCE [LARGE SCALE GENOMIC DNA]</scope>
    <source>
        <strain evidence="6 7">GW6</strain>
    </source>
</reference>
<dbReference type="InterPro" id="IPR011006">
    <property type="entry name" value="CheY-like_superfamily"/>
</dbReference>
<comment type="caution">
    <text evidence="4">Lacks conserved residue(s) required for the propagation of feature annotation.</text>
</comment>
<organism evidence="6 7">
    <name type="scientific">Methylocystis rosea</name>
    <dbReference type="NCBI Taxonomy" id="173366"/>
    <lineage>
        <taxon>Bacteria</taxon>
        <taxon>Pseudomonadati</taxon>
        <taxon>Pseudomonadota</taxon>
        <taxon>Alphaproteobacteria</taxon>
        <taxon>Hyphomicrobiales</taxon>
        <taxon>Methylocystaceae</taxon>
        <taxon>Methylocystis</taxon>
    </lineage>
</organism>
<dbReference type="PANTHER" id="PTHR44591:SF3">
    <property type="entry name" value="RESPONSE REGULATORY DOMAIN-CONTAINING PROTEIN"/>
    <property type="match status" value="1"/>
</dbReference>
<dbReference type="Pfam" id="PF00072">
    <property type="entry name" value="Response_reg"/>
    <property type="match status" value="1"/>
</dbReference>
<dbReference type="InterPro" id="IPR001789">
    <property type="entry name" value="Sig_transdc_resp-reg_receiver"/>
</dbReference>
<evidence type="ECO:0000313" key="7">
    <source>
        <dbReference type="Proteomes" id="UP000273982"/>
    </source>
</evidence>
<evidence type="ECO:0000256" key="4">
    <source>
        <dbReference type="PROSITE-ProRule" id="PRU00169"/>
    </source>
</evidence>
<feature type="domain" description="Response regulatory" evidence="5">
    <location>
        <begin position="15"/>
        <end position="128"/>
    </location>
</feature>
<dbReference type="Gene3D" id="3.40.50.2300">
    <property type="match status" value="1"/>
</dbReference>
<accession>A0A3G8M9M7</accession>
<evidence type="ECO:0000256" key="2">
    <source>
        <dbReference type="ARBA" id="ARBA00023015"/>
    </source>
</evidence>
<evidence type="ECO:0000256" key="3">
    <source>
        <dbReference type="ARBA" id="ARBA00023163"/>
    </source>
</evidence>
<dbReference type="KEGG" id="mros:EHO51_16525"/>
<dbReference type="RefSeq" id="WP_124739790.1">
    <property type="nucleotide sequence ID" value="NZ_CP034086.1"/>
</dbReference>
<gene>
    <name evidence="6" type="ORF">EHO51_16525</name>
</gene>
<dbReference type="EMBL" id="CP034086">
    <property type="protein sequence ID" value="AZG78204.1"/>
    <property type="molecule type" value="Genomic_DNA"/>
</dbReference>
<proteinExistence type="predicted"/>
<sequence>MQISVKVAKAIERRRVFVVDDNESFRAAIEFMLHDEYEAHELASASETLAKAEQIRPDLLVLAEGVIRVNGLDLIQEFLARVPETKIIVIVDQISSGFGQECVAEGAHGFLAKPLQIALLRDKVDALLSARKKSGAIPRAVLNLR</sequence>
<evidence type="ECO:0000313" key="6">
    <source>
        <dbReference type="EMBL" id="AZG78204.1"/>
    </source>
</evidence>
<keyword evidence="3" id="KW-0804">Transcription</keyword>
<dbReference type="SMART" id="SM00448">
    <property type="entry name" value="REC"/>
    <property type="match status" value="1"/>
</dbReference>
<dbReference type="Proteomes" id="UP000273982">
    <property type="component" value="Chromosome"/>
</dbReference>
<dbReference type="GO" id="GO:0000160">
    <property type="term" value="P:phosphorelay signal transduction system"/>
    <property type="evidence" value="ECO:0007669"/>
    <property type="project" value="InterPro"/>
</dbReference>
<dbReference type="CDD" id="cd00156">
    <property type="entry name" value="REC"/>
    <property type="match status" value="1"/>
</dbReference>
<protein>
    <submittedName>
        <fullName evidence="6">Response regulator</fullName>
    </submittedName>
</protein>
<evidence type="ECO:0000259" key="5">
    <source>
        <dbReference type="PROSITE" id="PS50110"/>
    </source>
</evidence>
<name>A0A3G8M9M7_9HYPH</name>
<dbReference type="SUPFAM" id="SSF52172">
    <property type="entry name" value="CheY-like"/>
    <property type="match status" value="1"/>
</dbReference>
<keyword evidence="2" id="KW-0805">Transcription regulation</keyword>
<evidence type="ECO:0000256" key="1">
    <source>
        <dbReference type="ARBA" id="ARBA00022553"/>
    </source>
</evidence>
<dbReference type="InterPro" id="IPR050595">
    <property type="entry name" value="Bact_response_regulator"/>
</dbReference>